<dbReference type="PANTHER" id="PTHR10291">
    <property type="entry name" value="DEHYDRODOLICHYL DIPHOSPHATE SYNTHASE FAMILY MEMBER"/>
    <property type="match status" value="1"/>
</dbReference>
<feature type="binding site" evidence="2">
    <location>
        <begin position="210"/>
        <end position="212"/>
    </location>
    <ligand>
        <name>substrate</name>
    </ligand>
</feature>
<evidence type="ECO:0000313" key="4">
    <source>
        <dbReference type="Proteomes" id="UP000199687"/>
    </source>
</evidence>
<organism evidence="3 4">
    <name type="scientific">Gracilibacillus ureilyticus</name>
    <dbReference type="NCBI Taxonomy" id="531814"/>
    <lineage>
        <taxon>Bacteria</taxon>
        <taxon>Bacillati</taxon>
        <taxon>Bacillota</taxon>
        <taxon>Bacilli</taxon>
        <taxon>Bacillales</taxon>
        <taxon>Bacillaceae</taxon>
        <taxon>Gracilibacillus</taxon>
    </lineage>
</organism>
<sequence>MALFKLPFTNKSTNKDSKEIHNSFEKIPEHIAIIMDGNGRWAQKKGLPRIAGHREGMDNIKRIVKIANHFRIKILTLYAFSTENWKRPTSEIDFLMKLPIDFLQHYLPELMEENVKIQTIGEVDDLPGNTKSAIMRAIEQTESNTGLILNIAINYGSKFEIVQSVKSIYKEVIHGNYSIDEITEDTIAEHLYTSHLTDPDLLIRTSGELRLSNFLLWQSAYSELWFTDTLWPDFNEDEFEQAINDYQKRKRRYGGI</sequence>
<evidence type="ECO:0000313" key="3">
    <source>
        <dbReference type="EMBL" id="SER07225.1"/>
    </source>
</evidence>
<keyword evidence="1 2" id="KW-0808">Transferase</keyword>
<comment type="subunit">
    <text evidence="2">Homodimer.</text>
</comment>
<dbReference type="GO" id="GO:0030145">
    <property type="term" value="F:manganese ion binding"/>
    <property type="evidence" value="ECO:0007669"/>
    <property type="project" value="TreeGrafter"/>
</dbReference>
<dbReference type="GO" id="GO:0016094">
    <property type="term" value="P:polyprenol biosynthetic process"/>
    <property type="evidence" value="ECO:0007669"/>
    <property type="project" value="TreeGrafter"/>
</dbReference>
<dbReference type="HAMAP" id="MF_01139">
    <property type="entry name" value="ISPT"/>
    <property type="match status" value="1"/>
</dbReference>
<feature type="binding site" evidence="2">
    <location>
        <position position="223"/>
    </location>
    <ligand>
        <name>Mg(2+)</name>
        <dbReference type="ChEBI" id="CHEBI:18420"/>
    </ligand>
</feature>
<feature type="binding site" evidence="2">
    <location>
        <position position="53"/>
    </location>
    <ligand>
        <name>substrate</name>
    </ligand>
</feature>
<dbReference type="InterPro" id="IPR036424">
    <property type="entry name" value="UPP_synth-like_sf"/>
</dbReference>
<dbReference type="Pfam" id="PF01255">
    <property type="entry name" value="Prenyltransf"/>
    <property type="match status" value="1"/>
</dbReference>
<keyword evidence="2" id="KW-0479">Metal-binding</keyword>
<dbReference type="FunFam" id="3.40.1180.10:FF:000001">
    <property type="entry name" value="(2E,6E)-farnesyl-diphosphate-specific ditrans,polycis-undecaprenyl-diphosphate synthase"/>
    <property type="match status" value="1"/>
</dbReference>
<dbReference type="STRING" id="531814.SAMN04487944_101132"/>
<dbReference type="EMBL" id="FOGL01000001">
    <property type="protein sequence ID" value="SER07225.1"/>
    <property type="molecule type" value="Genomic_DNA"/>
</dbReference>
<dbReference type="RefSeq" id="WP_089737959.1">
    <property type="nucleotide sequence ID" value="NZ_FOGL01000001.1"/>
</dbReference>
<accession>A0A1H9L7U5</accession>
<name>A0A1H9L7U5_9BACI</name>
<dbReference type="CDD" id="cd00475">
    <property type="entry name" value="Cis_IPPS"/>
    <property type="match status" value="1"/>
</dbReference>
<dbReference type="OrthoDB" id="4191603at2"/>
<feature type="binding site" evidence="2">
    <location>
        <position position="204"/>
    </location>
    <ligand>
        <name>substrate</name>
    </ligand>
</feature>
<dbReference type="AlphaFoldDB" id="A0A1H9L7U5"/>
<comment type="function">
    <text evidence="2">Catalyzes the condensation of isopentenyl diphosphate (IPP) with allylic pyrophosphates generating different type of terpenoids.</text>
</comment>
<evidence type="ECO:0000256" key="2">
    <source>
        <dbReference type="HAMAP-Rule" id="MF_01139"/>
    </source>
</evidence>
<feature type="binding site" evidence="2">
    <location>
        <position position="87"/>
    </location>
    <ligand>
        <name>substrate</name>
    </ligand>
</feature>
<comment type="cofactor">
    <cofactor evidence="2">
        <name>Mg(2+)</name>
        <dbReference type="ChEBI" id="CHEBI:18420"/>
    </cofactor>
    <text evidence="2">Binds 2 magnesium ions per subunit.</text>
</comment>
<dbReference type="EC" id="2.5.1.-" evidence="2"/>
<feature type="active site" description="Proton acceptor" evidence="2">
    <location>
        <position position="84"/>
    </location>
</feature>
<dbReference type="GO" id="GO:0000287">
    <property type="term" value="F:magnesium ion binding"/>
    <property type="evidence" value="ECO:0007669"/>
    <property type="project" value="UniProtKB-UniRule"/>
</dbReference>
<dbReference type="GO" id="GO:0008834">
    <property type="term" value="F:ditrans,polycis-undecaprenyl-diphosphate synthase [(2E,6E)-farnesyl-diphosphate specific] activity"/>
    <property type="evidence" value="ECO:0007669"/>
    <property type="project" value="TreeGrafter"/>
</dbReference>
<reference evidence="3 4" key="1">
    <citation type="submission" date="2016-10" db="EMBL/GenBank/DDBJ databases">
        <authorList>
            <person name="de Groot N.N."/>
        </authorList>
    </citation>
    <scope>NUCLEOTIDE SEQUENCE [LARGE SCALE GENOMIC DNA]</scope>
    <source>
        <strain evidence="3 4">CGMCC 1.7727</strain>
    </source>
</reference>
<keyword evidence="2" id="KW-0460">Magnesium</keyword>
<feature type="binding site" evidence="2">
    <location>
        <begin position="37"/>
        <end position="40"/>
    </location>
    <ligand>
        <name>substrate</name>
    </ligand>
</feature>
<feature type="binding site" evidence="2">
    <location>
        <position position="36"/>
    </location>
    <ligand>
        <name>Mg(2+)</name>
        <dbReference type="ChEBI" id="CHEBI:18420"/>
    </ligand>
</feature>
<dbReference type="InterPro" id="IPR001441">
    <property type="entry name" value="UPP_synth-like"/>
</dbReference>
<feature type="binding site" evidence="2">
    <location>
        <begin position="81"/>
        <end position="83"/>
    </location>
    <ligand>
        <name>substrate</name>
    </ligand>
</feature>
<proteinExistence type="inferred from homology"/>
<comment type="similarity">
    <text evidence="2">Belongs to the UPP synthase family.</text>
</comment>
<feature type="binding site" evidence="2">
    <location>
        <position position="85"/>
    </location>
    <ligand>
        <name>substrate</name>
    </ligand>
</feature>
<dbReference type="NCBIfam" id="NF011405">
    <property type="entry name" value="PRK14830.1"/>
    <property type="match status" value="1"/>
</dbReference>
<feature type="binding site" evidence="2">
    <location>
        <position position="49"/>
    </location>
    <ligand>
        <name>substrate</name>
    </ligand>
</feature>
<dbReference type="PANTHER" id="PTHR10291:SF0">
    <property type="entry name" value="DEHYDRODOLICHYL DIPHOSPHATE SYNTHASE 2"/>
    <property type="match status" value="1"/>
</dbReference>
<dbReference type="SUPFAM" id="SSF64005">
    <property type="entry name" value="Undecaprenyl diphosphate synthase"/>
    <property type="match status" value="1"/>
</dbReference>
<feature type="binding site" evidence="2">
    <location>
        <position position="41"/>
    </location>
    <ligand>
        <name>substrate</name>
    </ligand>
</feature>
<feature type="active site" evidence="2">
    <location>
        <position position="36"/>
    </location>
</feature>
<protein>
    <recommendedName>
        <fullName evidence="2">Isoprenyl transferase</fullName>
        <ecNumber evidence="2">2.5.1.-</ecNumber>
    </recommendedName>
</protein>
<dbReference type="Gene3D" id="3.40.1180.10">
    <property type="entry name" value="Decaprenyl diphosphate synthase-like"/>
    <property type="match status" value="1"/>
</dbReference>
<keyword evidence="4" id="KW-1185">Reference proteome</keyword>
<dbReference type="Proteomes" id="UP000199687">
    <property type="component" value="Unassembled WGS sequence"/>
</dbReference>
<dbReference type="GO" id="GO:0005829">
    <property type="term" value="C:cytosol"/>
    <property type="evidence" value="ECO:0007669"/>
    <property type="project" value="TreeGrafter"/>
</dbReference>
<gene>
    <name evidence="3" type="ORF">SAMN04487944_101132</name>
</gene>
<evidence type="ECO:0000256" key="1">
    <source>
        <dbReference type="ARBA" id="ARBA00022679"/>
    </source>
</evidence>
<dbReference type="InterPro" id="IPR018520">
    <property type="entry name" value="UPP_synth-like_CS"/>
</dbReference>
<dbReference type="NCBIfam" id="TIGR00055">
    <property type="entry name" value="uppS"/>
    <property type="match status" value="1"/>
</dbReference>
<dbReference type="PROSITE" id="PS01066">
    <property type="entry name" value="UPP_SYNTHASE"/>
    <property type="match status" value="1"/>
</dbReference>